<evidence type="ECO:0008006" key="3">
    <source>
        <dbReference type="Google" id="ProtNLM"/>
    </source>
</evidence>
<dbReference type="RefSeq" id="WP_344443539.1">
    <property type="nucleotide sequence ID" value="NZ_BAAALF010000081.1"/>
</dbReference>
<accession>A0ABN1WGS7</accession>
<comment type="caution">
    <text evidence="1">The sequence shown here is derived from an EMBL/GenBank/DDBJ whole genome shotgun (WGS) entry which is preliminary data.</text>
</comment>
<gene>
    <name evidence="1" type="ORF">GCM10009665_43450</name>
</gene>
<dbReference type="Proteomes" id="UP001500037">
    <property type="component" value="Unassembled WGS sequence"/>
</dbReference>
<organism evidence="1 2">
    <name type="scientific">Kitasatospora nipponensis</name>
    <dbReference type="NCBI Taxonomy" id="258049"/>
    <lineage>
        <taxon>Bacteria</taxon>
        <taxon>Bacillati</taxon>
        <taxon>Actinomycetota</taxon>
        <taxon>Actinomycetes</taxon>
        <taxon>Kitasatosporales</taxon>
        <taxon>Streptomycetaceae</taxon>
        <taxon>Kitasatospora</taxon>
    </lineage>
</organism>
<protein>
    <recommendedName>
        <fullName evidence="3">SH3 domain-containing protein</fullName>
    </recommendedName>
</protein>
<proteinExistence type="predicted"/>
<reference evidence="1 2" key="1">
    <citation type="journal article" date="2019" name="Int. J. Syst. Evol. Microbiol.">
        <title>The Global Catalogue of Microorganisms (GCM) 10K type strain sequencing project: providing services to taxonomists for standard genome sequencing and annotation.</title>
        <authorList>
            <consortium name="The Broad Institute Genomics Platform"/>
            <consortium name="The Broad Institute Genome Sequencing Center for Infectious Disease"/>
            <person name="Wu L."/>
            <person name="Ma J."/>
        </authorList>
    </citation>
    <scope>NUCLEOTIDE SEQUENCE [LARGE SCALE GENOMIC DNA]</scope>
    <source>
        <strain evidence="1 2">JCM 13004</strain>
    </source>
</reference>
<evidence type="ECO:0000313" key="1">
    <source>
        <dbReference type="EMBL" id="GAA1247847.1"/>
    </source>
</evidence>
<evidence type="ECO:0000313" key="2">
    <source>
        <dbReference type="Proteomes" id="UP001500037"/>
    </source>
</evidence>
<name>A0ABN1WGS7_9ACTN</name>
<keyword evidence="2" id="KW-1185">Reference proteome</keyword>
<dbReference type="EMBL" id="BAAALF010000081">
    <property type="protein sequence ID" value="GAA1247847.1"/>
    <property type="molecule type" value="Genomic_DNA"/>
</dbReference>
<sequence>MSIRTSTVVGLTATVLGVGALGFTIAPSVGELAKGRHVEESNYATGAQAKGARATMPRWLPDGATAVHYRISTTNGDRSITAQLPDGLRPTGCSGGAAPAPAVPVKLSTARLPAGAGSKVAINCGSYRVVVDGRDLYAWQTGADWVAVNLAGLQRR</sequence>